<dbReference type="Gene3D" id="3.30.200.20">
    <property type="entry name" value="Phosphorylase Kinase, domain 1"/>
    <property type="match status" value="1"/>
</dbReference>
<evidence type="ECO:0000259" key="3">
    <source>
        <dbReference type="PROSITE" id="PS50011"/>
    </source>
</evidence>
<dbReference type="InterPro" id="IPR022771">
    <property type="entry name" value="WAPL_C"/>
</dbReference>
<dbReference type="InterPro" id="IPR008266">
    <property type="entry name" value="Tyr_kinase_AS"/>
</dbReference>
<feature type="compositionally biased region" description="Basic and acidic residues" evidence="2">
    <location>
        <begin position="987"/>
        <end position="1001"/>
    </location>
</feature>
<keyword evidence="1" id="KW-0547">Nucleotide-binding</keyword>
<feature type="compositionally biased region" description="Low complexity" evidence="2">
    <location>
        <begin position="750"/>
        <end position="763"/>
    </location>
</feature>
<sequence length="1133" mass="122612">MECPASLRAKSYFIESKNFHWTREKVGEGSFGVVYKGTYRGKQCALKYIRRHLFSQSVSASRLSVEQFERECEMAKKLSSPNMVQFIGVSWDRHVPVLISELLECSLTDVLDCQHCSVPYHREIDIALGIARGLNVLHSHRPPIVHRDLSSNNILLSRSYVVKIADLGLAKSLDNDFCTPMPGTPHYMPPEVTVLSPLTVAIDLYSYAVLLIQLETRNRPQPAQKKEEVVREKEEWVAGGELEEEEEEEVGGEKGGGEDGGEESKNQETKEENNEASAVSEGVRGKHNVIVRGELERRENHLSLMDREGVLFRIVQCYLVDGPRVRMRTPLNEVIAWLEEETCAHRYTHDHDIKQNPQTPLEHRTGNHSAWSGGTLSSSSLSFSGLPRPVPMPHGARPGDEEGRKMGRRKKESQNGGRDSGYQSEQSSNRPQVTQDPAHERKNEPHPPSPKTTGGKKTPGQSPAGTKTPGSKEKKVKVTPKTKPVGGTSSAKSKTPKSSGGGLSKKTTPLSSHTPTPQKVLYDLSHSPAPKIAAISASPSPARAELSGVSPRKKYGSLFKAQKPKLSKTERQKLKESLSIFDFGSSDSESEEEGEGGEEGEGVIAAKIQIKPKPLPPVAKVTGEKTEVKSEAGTQKRQQSNSNFRRAPVRKVIAKIVRKTTPTTKSSPKKATEGGGGGKRKRDEVEGEGGGEEVKKTKTDEREPEAADLSHYEHYPRLTRSAYRNIERLGPGDSGPTESENITPVNAHHSAPQSSQSTPTATPSQPPPLTTSQDTPITSSQQDTPIMSSLEKEATPPKGSPPPTLTTSLITHPPSSPPHTIVESDIAEDHVTPASSHVTSAEDHVTPVSSNVPSSEDHVNPAPDHVTLGQDQVMSHDPSAIFGVVEEPVSSIVHTQRQEEGPDKPVSETGLAGSEDQAMETETEESQTTVSSCGGDAPPEIRSFTPPPNTCPGSTAEAGSQTDSSGLGNGNGTVSADDTMPLEAEGGDEKMETGAEAEGRPGDLSLSETPDKPAFSEFDRHLTVPTVRKTLSSAVATLSPTKTYSGSSFIPSLSRCSTWPKTSSSRSSSSSQPEKESQLCTVVRNVRQAHECLESGENQQFFDEMEYLMDSLQSAQPLGVRCLGTVHLATSGI</sequence>
<evidence type="ECO:0000313" key="6">
    <source>
        <dbReference type="Proteomes" id="UP001174909"/>
    </source>
</evidence>
<feature type="compositionally biased region" description="Acidic residues" evidence="2">
    <location>
        <begin position="588"/>
        <end position="601"/>
    </location>
</feature>
<feature type="binding site" evidence="1">
    <location>
        <position position="47"/>
    </location>
    <ligand>
        <name>ATP</name>
        <dbReference type="ChEBI" id="CHEBI:30616"/>
    </ligand>
</feature>
<reference evidence="5" key="1">
    <citation type="submission" date="2023-03" db="EMBL/GenBank/DDBJ databases">
        <authorList>
            <person name="Steffen K."/>
            <person name="Cardenas P."/>
        </authorList>
    </citation>
    <scope>NUCLEOTIDE SEQUENCE</scope>
</reference>
<evidence type="ECO:0000256" key="2">
    <source>
        <dbReference type="SAM" id="MobiDB-lite"/>
    </source>
</evidence>
<keyword evidence="5" id="KW-0418">Kinase</keyword>
<feature type="region of interest" description="Disordered" evidence="2">
    <location>
        <begin position="220"/>
        <end position="285"/>
    </location>
</feature>
<feature type="compositionally biased region" description="Polar residues" evidence="2">
    <location>
        <begin position="632"/>
        <end position="644"/>
    </location>
</feature>
<feature type="compositionally biased region" description="Basic and acidic residues" evidence="2">
    <location>
        <begin position="567"/>
        <end position="576"/>
    </location>
</feature>
<dbReference type="InterPro" id="IPR011009">
    <property type="entry name" value="Kinase-like_dom_sf"/>
</dbReference>
<feature type="region of interest" description="Disordered" evidence="2">
    <location>
        <begin position="1054"/>
        <end position="1076"/>
    </location>
</feature>
<feature type="compositionally biased region" description="Basic residues" evidence="2">
    <location>
        <begin position="647"/>
        <end position="658"/>
    </location>
</feature>
<feature type="region of interest" description="Disordered" evidence="2">
    <location>
        <begin position="891"/>
        <end position="1016"/>
    </location>
</feature>
<feature type="compositionally biased region" description="Low complexity" evidence="2">
    <location>
        <begin position="527"/>
        <end position="544"/>
    </location>
</feature>
<dbReference type="PROSITE" id="PS50011">
    <property type="entry name" value="PROTEIN_KINASE_DOM"/>
    <property type="match status" value="1"/>
</dbReference>
<feature type="compositionally biased region" description="Basic and acidic residues" evidence="2">
    <location>
        <begin position="692"/>
        <end position="716"/>
    </location>
</feature>
<feature type="compositionally biased region" description="Low complexity" evidence="2">
    <location>
        <begin position="805"/>
        <end position="821"/>
    </location>
</feature>
<keyword evidence="6" id="KW-1185">Reference proteome</keyword>
<feature type="compositionally biased region" description="Low complexity" evidence="2">
    <location>
        <begin position="481"/>
        <end position="508"/>
    </location>
</feature>
<comment type="caution">
    <text evidence="5">The sequence shown here is derived from an EMBL/GenBank/DDBJ whole genome shotgun (WGS) entry which is preliminary data.</text>
</comment>
<dbReference type="Gene3D" id="1.25.10.10">
    <property type="entry name" value="Leucine-rich Repeat Variant"/>
    <property type="match status" value="1"/>
</dbReference>
<dbReference type="PROSITE" id="PS00107">
    <property type="entry name" value="PROTEIN_KINASE_ATP"/>
    <property type="match status" value="1"/>
</dbReference>
<name>A0AA35R5G6_GEOBA</name>
<evidence type="ECO:0000313" key="5">
    <source>
        <dbReference type="EMBL" id="CAI8004150.1"/>
    </source>
</evidence>
<feature type="compositionally biased region" description="Polar residues" evidence="2">
    <location>
        <begin position="777"/>
        <end position="787"/>
    </location>
</feature>
<dbReference type="InterPro" id="IPR051681">
    <property type="entry name" value="Ser/Thr_Kinases-Pseudokinases"/>
</dbReference>
<dbReference type="InterPro" id="IPR011989">
    <property type="entry name" value="ARM-like"/>
</dbReference>
<feature type="compositionally biased region" description="Basic and acidic residues" evidence="2">
    <location>
        <begin position="251"/>
        <end position="273"/>
    </location>
</feature>
<feature type="compositionally biased region" description="Low complexity" evidence="2">
    <location>
        <begin position="372"/>
        <end position="386"/>
    </location>
</feature>
<dbReference type="SUPFAM" id="SSF56112">
    <property type="entry name" value="Protein kinase-like (PK-like)"/>
    <property type="match status" value="1"/>
</dbReference>
<feature type="compositionally biased region" description="Low complexity" evidence="2">
    <location>
        <begin position="1057"/>
        <end position="1072"/>
    </location>
</feature>
<feature type="domain" description="WAPL" evidence="4">
    <location>
        <begin position="1073"/>
        <end position="1133"/>
    </location>
</feature>
<dbReference type="InterPro" id="IPR017441">
    <property type="entry name" value="Protein_kinase_ATP_BS"/>
</dbReference>
<dbReference type="EMBL" id="CASHTH010000551">
    <property type="protein sequence ID" value="CAI8004150.1"/>
    <property type="molecule type" value="Genomic_DNA"/>
</dbReference>
<feature type="compositionally biased region" description="Polar residues" evidence="2">
    <location>
        <begin position="951"/>
        <end position="976"/>
    </location>
</feature>
<dbReference type="Proteomes" id="UP001174909">
    <property type="component" value="Unassembled WGS sequence"/>
</dbReference>
<dbReference type="PROSITE" id="PS51271">
    <property type="entry name" value="WAPL"/>
    <property type="match status" value="1"/>
</dbReference>
<feature type="compositionally biased region" description="Polar residues" evidence="2">
    <location>
        <begin position="414"/>
        <end position="435"/>
    </location>
</feature>
<feature type="domain" description="Protein kinase" evidence="3">
    <location>
        <begin position="20"/>
        <end position="311"/>
    </location>
</feature>
<evidence type="ECO:0000259" key="4">
    <source>
        <dbReference type="PROSITE" id="PS51271"/>
    </source>
</evidence>
<feature type="compositionally biased region" description="Basic and acidic residues" evidence="2">
    <location>
        <begin position="896"/>
        <end position="906"/>
    </location>
</feature>
<feature type="compositionally biased region" description="Basic and acidic residues" evidence="2">
    <location>
        <begin position="224"/>
        <end position="236"/>
    </location>
</feature>
<accession>A0AA35R5G6</accession>
<evidence type="ECO:0000256" key="1">
    <source>
        <dbReference type="PROSITE-ProRule" id="PRU10141"/>
    </source>
</evidence>
<dbReference type="PANTHER" id="PTHR44329">
    <property type="entry name" value="SERINE/THREONINE-PROTEIN KINASE TNNI3K-RELATED"/>
    <property type="match status" value="1"/>
</dbReference>
<feature type="compositionally biased region" description="Acidic residues" evidence="2">
    <location>
        <begin position="241"/>
        <end position="250"/>
    </location>
</feature>
<dbReference type="GO" id="GO:0004674">
    <property type="term" value="F:protein serine/threonine kinase activity"/>
    <property type="evidence" value="ECO:0007669"/>
    <property type="project" value="TreeGrafter"/>
</dbReference>
<dbReference type="Gene3D" id="1.10.510.10">
    <property type="entry name" value="Transferase(Phosphotransferase) domain 1"/>
    <property type="match status" value="1"/>
</dbReference>
<dbReference type="PROSITE" id="PS00109">
    <property type="entry name" value="PROTEIN_KINASE_TYR"/>
    <property type="match status" value="1"/>
</dbReference>
<dbReference type="InterPro" id="IPR000719">
    <property type="entry name" value="Prot_kinase_dom"/>
</dbReference>
<dbReference type="GO" id="GO:0005524">
    <property type="term" value="F:ATP binding"/>
    <property type="evidence" value="ECO:0007669"/>
    <property type="project" value="UniProtKB-UniRule"/>
</dbReference>
<dbReference type="AlphaFoldDB" id="A0AA35R5G6"/>
<feature type="region of interest" description="Disordered" evidence="2">
    <location>
        <begin position="352"/>
        <end position="870"/>
    </location>
</feature>
<keyword evidence="5" id="KW-0808">Transferase</keyword>
<dbReference type="Pfam" id="PF07814">
    <property type="entry name" value="WAPL"/>
    <property type="match status" value="1"/>
</dbReference>
<protein>
    <submittedName>
        <fullName evidence="5">Probable serine/threonine-protein kinase drkD</fullName>
    </submittedName>
</protein>
<organism evidence="5 6">
    <name type="scientific">Geodia barretti</name>
    <name type="common">Barrett's horny sponge</name>
    <dbReference type="NCBI Taxonomy" id="519541"/>
    <lineage>
        <taxon>Eukaryota</taxon>
        <taxon>Metazoa</taxon>
        <taxon>Porifera</taxon>
        <taxon>Demospongiae</taxon>
        <taxon>Heteroscleromorpha</taxon>
        <taxon>Tetractinellida</taxon>
        <taxon>Astrophorina</taxon>
        <taxon>Geodiidae</taxon>
        <taxon>Geodia</taxon>
    </lineage>
</organism>
<dbReference type="Pfam" id="PF00069">
    <property type="entry name" value="Pkinase"/>
    <property type="match status" value="1"/>
</dbReference>
<feature type="compositionally biased region" description="Polar residues" evidence="2">
    <location>
        <begin position="459"/>
        <end position="469"/>
    </location>
</feature>
<gene>
    <name evidence="5" type="ORF">GBAR_LOCUS3841</name>
</gene>
<dbReference type="InterPro" id="IPR012502">
    <property type="entry name" value="WAPL_dom"/>
</dbReference>
<keyword evidence="1" id="KW-0067">ATP-binding</keyword>
<proteinExistence type="predicted"/>